<feature type="transmembrane region" description="Helical" evidence="1">
    <location>
        <begin position="256"/>
        <end position="279"/>
    </location>
</feature>
<accession>A0ABU0WS88</accession>
<feature type="transmembrane region" description="Helical" evidence="1">
    <location>
        <begin position="16"/>
        <end position="34"/>
    </location>
</feature>
<feature type="transmembrane region" description="Helical" evidence="1">
    <location>
        <begin position="206"/>
        <end position="226"/>
    </location>
</feature>
<keyword evidence="3" id="KW-1185">Reference proteome</keyword>
<keyword evidence="1" id="KW-0812">Transmembrane</keyword>
<feature type="transmembrane region" description="Helical" evidence="1">
    <location>
        <begin position="383"/>
        <end position="409"/>
    </location>
</feature>
<evidence type="ECO:0000313" key="2">
    <source>
        <dbReference type="EMBL" id="MDQ2105654.1"/>
    </source>
</evidence>
<feature type="transmembrane region" description="Helical" evidence="1">
    <location>
        <begin position="84"/>
        <end position="103"/>
    </location>
</feature>
<feature type="transmembrane region" description="Helical" evidence="1">
    <location>
        <begin position="46"/>
        <end position="64"/>
    </location>
</feature>
<organism evidence="2 3">
    <name type="scientific">Azospirillum isscasi</name>
    <dbReference type="NCBI Taxonomy" id="3053926"/>
    <lineage>
        <taxon>Bacteria</taxon>
        <taxon>Pseudomonadati</taxon>
        <taxon>Pseudomonadota</taxon>
        <taxon>Alphaproteobacteria</taxon>
        <taxon>Rhodospirillales</taxon>
        <taxon>Azospirillaceae</taxon>
        <taxon>Azospirillum</taxon>
    </lineage>
</organism>
<evidence type="ECO:0000313" key="3">
    <source>
        <dbReference type="Proteomes" id="UP001227317"/>
    </source>
</evidence>
<evidence type="ECO:0000256" key="1">
    <source>
        <dbReference type="SAM" id="Phobius"/>
    </source>
</evidence>
<keyword evidence="1" id="KW-0472">Membrane</keyword>
<dbReference type="Proteomes" id="UP001227317">
    <property type="component" value="Unassembled WGS sequence"/>
</dbReference>
<feature type="transmembrane region" description="Helical" evidence="1">
    <location>
        <begin position="233"/>
        <end position="250"/>
    </location>
</feature>
<keyword evidence="1" id="KW-1133">Transmembrane helix</keyword>
<feature type="transmembrane region" description="Helical" evidence="1">
    <location>
        <begin position="139"/>
        <end position="158"/>
    </location>
</feature>
<gene>
    <name evidence="2" type="ORF">QSG27_23355</name>
</gene>
<dbReference type="EMBL" id="JAUJFI010000158">
    <property type="protein sequence ID" value="MDQ2105654.1"/>
    <property type="molecule type" value="Genomic_DNA"/>
</dbReference>
<protein>
    <recommendedName>
        <fullName evidence="4">O-antigen ligase domain-containing protein</fullName>
    </recommendedName>
</protein>
<feature type="transmembrane region" description="Helical" evidence="1">
    <location>
        <begin position="179"/>
        <end position="200"/>
    </location>
</feature>
<feature type="transmembrane region" description="Helical" evidence="1">
    <location>
        <begin position="338"/>
        <end position="363"/>
    </location>
</feature>
<reference evidence="2 3" key="1">
    <citation type="submission" date="2023-06" db="EMBL/GenBank/DDBJ databases">
        <title>Azospirillum isscasensis sp.nov, a bacterium isolated from rhizosphere soil of rice.</title>
        <authorList>
            <person name="Wang H."/>
        </authorList>
    </citation>
    <scope>NUCLEOTIDE SEQUENCE [LARGE SCALE GENOMIC DNA]</scope>
    <source>
        <strain evidence="2 3">C340-1</strain>
    </source>
</reference>
<feature type="transmembrane region" description="Helical" evidence="1">
    <location>
        <begin position="115"/>
        <end position="133"/>
    </location>
</feature>
<evidence type="ECO:0008006" key="4">
    <source>
        <dbReference type="Google" id="ProtNLM"/>
    </source>
</evidence>
<name>A0ABU0WS88_9PROT</name>
<proteinExistence type="predicted"/>
<comment type="caution">
    <text evidence="2">The sequence shown here is derived from an EMBL/GenBank/DDBJ whole genome shotgun (WGS) entry which is preliminary data.</text>
</comment>
<sequence>MVSDGRRGRVVGEGKALWRAAGLFLALAVYGLLSTPAPAEIRPAEAAIGGLLVLGVGLLRPLYVATGHALLERASPPWAMSWEMPALLALAVMLWCPLLRGAWLGWAPRDMVRDVVPLLYLFLPVLLVPVLRAASARGVQLLTAGMALAGVGFALRWWKQAEWGFGAVGVRAMADGGVYLLNAPSVLFAAVALPAFGFGMLVRGGWLRRAAGTVAVLGGLLCLAALAGAVHRMALGLAAVAFAALGLWWLRRAPLAGLGAGLAALLLAALLPEVLLGALGQVAEKTRLAGANTRWEEAEAAIGQALSSPAAFLFGQGWGALLANPAVGGWRVSYTHTLATYAIAKAGAVGLCALTAYLGGLAPRALALLRTDPTLGWSVVPPLLMALGLHTSFKYLDTGLLLTLMVLAAERRNRLPER</sequence>